<evidence type="ECO:0000313" key="3">
    <source>
        <dbReference type="Proteomes" id="UP000316628"/>
    </source>
</evidence>
<dbReference type="Proteomes" id="UP000316628">
    <property type="component" value="Unassembled WGS sequence"/>
</dbReference>
<feature type="region of interest" description="Disordered" evidence="1">
    <location>
        <begin position="42"/>
        <end position="61"/>
    </location>
</feature>
<comment type="caution">
    <text evidence="2">The sequence shown here is derived from an EMBL/GenBank/DDBJ whole genome shotgun (WGS) entry which is preliminary data.</text>
</comment>
<organism evidence="2 3">
    <name type="scientific">Saccharothrix saharensis</name>
    <dbReference type="NCBI Taxonomy" id="571190"/>
    <lineage>
        <taxon>Bacteria</taxon>
        <taxon>Bacillati</taxon>
        <taxon>Actinomycetota</taxon>
        <taxon>Actinomycetes</taxon>
        <taxon>Pseudonocardiales</taxon>
        <taxon>Pseudonocardiaceae</taxon>
        <taxon>Saccharothrix</taxon>
    </lineage>
</organism>
<dbReference type="EMBL" id="VFPP01000001">
    <property type="protein sequence ID" value="TQM83232.1"/>
    <property type="molecule type" value="Genomic_DNA"/>
</dbReference>
<proteinExistence type="predicted"/>
<sequence length="139" mass="15948">MPAPLSPRAYPAKQNHHPITHSPYSEGSSAVQLPHRFLVVTPTPVTDEYDNPTPDLDYGPDAPRRVMWGLLQPVTSAEPAEPGRRPVTTAWRLFGIERLVARERIEWRERVLEVDGEPDCWEPRFGHVHYETRLRHVEG</sequence>
<feature type="region of interest" description="Disordered" evidence="1">
    <location>
        <begin position="1"/>
        <end position="28"/>
    </location>
</feature>
<accession>A0A543JK49</accession>
<keyword evidence="3" id="KW-1185">Reference proteome</keyword>
<reference evidence="2 3" key="1">
    <citation type="submission" date="2019-06" db="EMBL/GenBank/DDBJ databases">
        <title>Sequencing the genomes of 1000 actinobacteria strains.</title>
        <authorList>
            <person name="Klenk H.-P."/>
        </authorList>
    </citation>
    <scope>NUCLEOTIDE SEQUENCE [LARGE SCALE GENOMIC DNA]</scope>
    <source>
        <strain evidence="2 3">DSM 45456</strain>
    </source>
</reference>
<evidence type="ECO:0000256" key="1">
    <source>
        <dbReference type="SAM" id="MobiDB-lite"/>
    </source>
</evidence>
<name>A0A543JK49_9PSEU</name>
<evidence type="ECO:0008006" key="4">
    <source>
        <dbReference type="Google" id="ProtNLM"/>
    </source>
</evidence>
<dbReference type="AlphaFoldDB" id="A0A543JK49"/>
<protein>
    <recommendedName>
        <fullName evidence="4">Head-to-tail stopper</fullName>
    </recommendedName>
</protein>
<gene>
    <name evidence="2" type="ORF">FHX81_5650</name>
</gene>
<evidence type="ECO:0000313" key="2">
    <source>
        <dbReference type="EMBL" id="TQM83232.1"/>
    </source>
</evidence>